<evidence type="ECO:0000259" key="2">
    <source>
        <dbReference type="Pfam" id="PF00561"/>
    </source>
</evidence>
<accession>A0ABD6ABQ8</accession>
<protein>
    <submittedName>
        <fullName evidence="3">Alpha/beta fold hydrolase</fullName>
    </submittedName>
</protein>
<dbReference type="EMBL" id="JBHTBF010000002">
    <property type="protein sequence ID" value="MFC7317723.1"/>
    <property type="molecule type" value="Genomic_DNA"/>
</dbReference>
<feature type="domain" description="AB hydrolase-1" evidence="2">
    <location>
        <begin position="34"/>
        <end position="279"/>
    </location>
</feature>
<dbReference type="AlphaFoldDB" id="A0ABD6ABQ8"/>
<dbReference type="PRINTS" id="PR00111">
    <property type="entry name" value="ABHYDROLASE"/>
</dbReference>
<reference evidence="3 4" key="1">
    <citation type="journal article" date="2019" name="Int. J. Syst. Evol. Microbiol.">
        <title>The Global Catalogue of Microorganisms (GCM) 10K type strain sequencing project: providing services to taxonomists for standard genome sequencing and annotation.</title>
        <authorList>
            <consortium name="The Broad Institute Genomics Platform"/>
            <consortium name="The Broad Institute Genome Sequencing Center for Infectious Disease"/>
            <person name="Wu L."/>
            <person name="Ma J."/>
        </authorList>
    </citation>
    <scope>NUCLEOTIDE SEQUENCE [LARGE SCALE GENOMIC DNA]</scope>
    <source>
        <strain evidence="3 4">PSR21</strain>
    </source>
</reference>
<dbReference type="GeneID" id="79315596"/>
<dbReference type="PRINTS" id="PR00412">
    <property type="entry name" value="EPOXHYDRLASE"/>
</dbReference>
<dbReference type="InterPro" id="IPR000639">
    <property type="entry name" value="Epox_hydrolase-like"/>
</dbReference>
<evidence type="ECO:0000256" key="1">
    <source>
        <dbReference type="ARBA" id="ARBA00022801"/>
    </source>
</evidence>
<dbReference type="RefSeq" id="WP_276303035.1">
    <property type="nucleotide sequence ID" value="NZ_CP119992.1"/>
</dbReference>
<dbReference type="SUPFAM" id="SSF53474">
    <property type="entry name" value="alpha/beta-Hydrolases"/>
    <property type="match status" value="1"/>
</dbReference>
<gene>
    <name evidence="3" type="ORF">ACFQPE_13130</name>
</gene>
<evidence type="ECO:0000313" key="4">
    <source>
        <dbReference type="Proteomes" id="UP001596547"/>
    </source>
</evidence>
<dbReference type="InterPro" id="IPR000073">
    <property type="entry name" value="AB_hydrolase_1"/>
</dbReference>
<dbReference type="GO" id="GO:0016787">
    <property type="term" value="F:hydrolase activity"/>
    <property type="evidence" value="ECO:0007669"/>
    <property type="project" value="UniProtKB-KW"/>
</dbReference>
<name>A0ABD6ABQ8_9EURY</name>
<dbReference type="Proteomes" id="UP001596547">
    <property type="component" value="Unassembled WGS sequence"/>
</dbReference>
<organism evidence="3 4">
    <name type="scientific">Halomarina halobia</name>
    <dbReference type="NCBI Taxonomy" id="3033386"/>
    <lineage>
        <taxon>Archaea</taxon>
        <taxon>Methanobacteriati</taxon>
        <taxon>Methanobacteriota</taxon>
        <taxon>Stenosarchaea group</taxon>
        <taxon>Halobacteria</taxon>
        <taxon>Halobacteriales</taxon>
        <taxon>Natronomonadaceae</taxon>
        <taxon>Halomarina</taxon>
    </lineage>
</organism>
<sequence length="291" mass="32568">MVQRTRDLPGTSRYVETNGVTLHVRTIGPEDGIPVVLLHGFPEFWYGWRRQLPALADAGYRLLVPDQRGYDLSDRPGRVGAYRIDALARDVVGLLDAEGYDAARMVGHDWGAMVAWWLALGHPARVERLGILNAPHPGAFGDTLRGNPRQALRSWYAGVFRLPRLPEAVLRARNYELLARALVGSSRPGTFSEVDLARYRTAWGRPGALTGMLNWYRANGLRSGSFDRRERVTVPTLVLWGARDAALVRENAERSVGYCEDGALVVFEDATHWVQHEKADEVNERLVDFLG</sequence>
<dbReference type="Gene3D" id="3.40.50.1820">
    <property type="entry name" value="alpha/beta hydrolase"/>
    <property type="match status" value="1"/>
</dbReference>
<keyword evidence="1 3" id="KW-0378">Hydrolase</keyword>
<dbReference type="Pfam" id="PF00561">
    <property type="entry name" value="Abhydrolase_1"/>
    <property type="match status" value="1"/>
</dbReference>
<evidence type="ECO:0000313" key="3">
    <source>
        <dbReference type="EMBL" id="MFC7317723.1"/>
    </source>
</evidence>
<proteinExistence type="predicted"/>
<dbReference type="InterPro" id="IPR029058">
    <property type="entry name" value="AB_hydrolase_fold"/>
</dbReference>
<comment type="caution">
    <text evidence="3">The sequence shown here is derived from an EMBL/GenBank/DDBJ whole genome shotgun (WGS) entry which is preliminary data.</text>
</comment>
<dbReference type="PANTHER" id="PTHR43329">
    <property type="entry name" value="EPOXIDE HYDROLASE"/>
    <property type="match status" value="1"/>
</dbReference>
<keyword evidence="4" id="KW-1185">Reference proteome</keyword>